<keyword evidence="2" id="KW-0472">Membrane</keyword>
<evidence type="ECO:0000256" key="2">
    <source>
        <dbReference type="SAM" id="Phobius"/>
    </source>
</evidence>
<comment type="caution">
    <text evidence="4">The sequence shown here is derived from an EMBL/GenBank/DDBJ whole genome shotgun (WGS) entry which is preliminary data.</text>
</comment>
<evidence type="ECO:0000313" key="4">
    <source>
        <dbReference type="EMBL" id="GMA90007.1"/>
    </source>
</evidence>
<sequence length="307" mass="33103">MKEVTLRNKESEVADVVRESRTSSARARANINFLGQLPRYALEAGVVGGFVVVGAVGFWTGGVEAAITAVGLFAVVGFRVAPSVVRFQTVLSQMIAASEFPRQLLHELAEAEQGIVESTAVSAPMPEAPKRIRFDDVSFEYTEGATPAVRGVSLEIEFGSTVAFVGASGSGKSTAIDILLSLLEPTTGRVLVDDTPVSEMRTAWRSRMGYVPQEVALFDATIAQNVALTWGDDFDAAGVQRALERAQMWDLVSARPGASTPGWENAEWHSRAVSGSASASHAPYTPNPSFLSWTRRRARSTRKQRRS</sequence>
<protein>
    <recommendedName>
        <fullName evidence="3">ABC transporter domain-containing protein</fullName>
    </recommendedName>
</protein>
<dbReference type="InterPro" id="IPR027417">
    <property type="entry name" value="P-loop_NTPase"/>
</dbReference>
<evidence type="ECO:0000313" key="5">
    <source>
        <dbReference type="Proteomes" id="UP001157069"/>
    </source>
</evidence>
<feature type="compositionally biased region" description="Basic residues" evidence="1">
    <location>
        <begin position="294"/>
        <end position="307"/>
    </location>
</feature>
<keyword evidence="2" id="KW-1133">Transmembrane helix</keyword>
<dbReference type="Proteomes" id="UP001157069">
    <property type="component" value="Unassembled WGS sequence"/>
</dbReference>
<dbReference type="InterPro" id="IPR039421">
    <property type="entry name" value="Type_1_exporter"/>
</dbReference>
<evidence type="ECO:0000259" key="3">
    <source>
        <dbReference type="Pfam" id="PF00005"/>
    </source>
</evidence>
<accession>A0ABQ6JQK2</accession>
<dbReference type="PANTHER" id="PTHR24221">
    <property type="entry name" value="ATP-BINDING CASSETTE SUB-FAMILY B"/>
    <property type="match status" value="1"/>
</dbReference>
<dbReference type="InterPro" id="IPR003439">
    <property type="entry name" value="ABC_transporter-like_ATP-bd"/>
</dbReference>
<dbReference type="PANTHER" id="PTHR24221:SF503">
    <property type="entry name" value="MITOCHONDRIAL POTASSIUM CHANNEL ATP-BINDING SUBUNIT"/>
    <property type="match status" value="1"/>
</dbReference>
<dbReference type="SUPFAM" id="SSF52540">
    <property type="entry name" value="P-loop containing nucleoside triphosphate hydrolases"/>
    <property type="match status" value="1"/>
</dbReference>
<keyword evidence="5" id="KW-1185">Reference proteome</keyword>
<name>A0ABQ6JQK2_9MICO</name>
<evidence type="ECO:0000256" key="1">
    <source>
        <dbReference type="SAM" id="MobiDB-lite"/>
    </source>
</evidence>
<feature type="domain" description="ABC transporter" evidence="3">
    <location>
        <begin position="150"/>
        <end position="254"/>
    </location>
</feature>
<dbReference type="Pfam" id="PF00005">
    <property type="entry name" value="ABC_tran"/>
    <property type="match status" value="1"/>
</dbReference>
<keyword evidence="2" id="KW-0812">Transmembrane</keyword>
<feature type="region of interest" description="Disordered" evidence="1">
    <location>
        <begin position="274"/>
        <end position="307"/>
    </location>
</feature>
<dbReference type="EMBL" id="BSVA01000001">
    <property type="protein sequence ID" value="GMA90007.1"/>
    <property type="molecule type" value="Genomic_DNA"/>
</dbReference>
<reference evidence="5" key="1">
    <citation type="journal article" date="2019" name="Int. J. Syst. Evol. Microbiol.">
        <title>The Global Catalogue of Microorganisms (GCM) 10K type strain sequencing project: providing services to taxonomists for standard genome sequencing and annotation.</title>
        <authorList>
            <consortium name="The Broad Institute Genomics Platform"/>
            <consortium name="The Broad Institute Genome Sequencing Center for Infectious Disease"/>
            <person name="Wu L."/>
            <person name="Ma J."/>
        </authorList>
    </citation>
    <scope>NUCLEOTIDE SEQUENCE [LARGE SCALE GENOMIC DNA]</scope>
    <source>
        <strain evidence="5">NBRC 108755</strain>
    </source>
</reference>
<organism evidence="4 5">
    <name type="scientific">Homoserinibacter gongjuensis</name>
    <dbReference type="NCBI Taxonomy" id="1162968"/>
    <lineage>
        <taxon>Bacteria</taxon>
        <taxon>Bacillati</taxon>
        <taxon>Actinomycetota</taxon>
        <taxon>Actinomycetes</taxon>
        <taxon>Micrococcales</taxon>
        <taxon>Microbacteriaceae</taxon>
        <taxon>Homoserinibacter</taxon>
    </lineage>
</organism>
<dbReference type="Gene3D" id="3.40.50.300">
    <property type="entry name" value="P-loop containing nucleotide triphosphate hydrolases"/>
    <property type="match status" value="1"/>
</dbReference>
<feature type="transmembrane region" description="Helical" evidence="2">
    <location>
        <begin position="40"/>
        <end position="59"/>
    </location>
</feature>
<proteinExistence type="predicted"/>
<feature type="transmembrane region" description="Helical" evidence="2">
    <location>
        <begin position="65"/>
        <end position="85"/>
    </location>
</feature>
<gene>
    <name evidence="4" type="ORF">GCM10025869_05360</name>
</gene>